<dbReference type="PANTHER" id="PTHR11177">
    <property type="entry name" value="CHITINASE"/>
    <property type="match status" value="1"/>
</dbReference>
<dbReference type="InterPro" id="IPR050314">
    <property type="entry name" value="Glycosyl_Hydrlase_18"/>
</dbReference>
<dbReference type="AlphaFoldDB" id="A0A1I7YKN6"/>
<dbReference type="GO" id="GO:0008061">
    <property type="term" value="F:chitin binding"/>
    <property type="evidence" value="ECO:0007669"/>
    <property type="project" value="InterPro"/>
</dbReference>
<dbReference type="Pfam" id="PF00704">
    <property type="entry name" value="Glyco_hydro_18"/>
    <property type="match status" value="1"/>
</dbReference>
<dbReference type="InterPro" id="IPR017853">
    <property type="entry name" value="GH"/>
</dbReference>
<dbReference type="Gene3D" id="3.20.20.80">
    <property type="entry name" value="Glycosidases"/>
    <property type="match status" value="1"/>
</dbReference>
<sequence>MAYDFHGSWESQTGVNAPLRAKQGDPWSLEVAAEHWATRGMPKNKIVIGVATYGRGWTLASTANKGLGAPTSGTSQPFQFTQTDGIAAYYEICDVKKAGGERFWDDLSQTPYLVKGNQWFTYDDEQSIGAKVDWVIQNGYGGAFTWTLDEDDFKGEFCGGEKFPLHSLIAKKLGGSAPPSS</sequence>
<protein>
    <submittedName>
        <fullName evidence="4">Glyco_18 domain-containing protein</fullName>
    </submittedName>
</protein>
<reference evidence="4" key="1">
    <citation type="submission" date="2016-11" db="UniProtKB">
        <authorList>
            <consortium name="WormBaseParasite"/>
        </authorList>
    </citation>
    <scope>IDENTIFICATION</scope>
</reference>
<dbReference type="GO" id="GO:0005975">
    <property type="term" value="P:carbohydrate metabolic process"/>
    <property type="evidence" value="ECO:0007669"/>
    <property type="project" value="InterPro"/>
</dbReference>
<dbReference type="InterPro" id="IPR001223">
    <property type="entry name" value="Glyco_hydro18_cat"/>
</dbReference>
<dbReference type="InterPro" id="IPR011583">
    <property type="entry name" value="Chitinase_II/V-like_cat"/>
</dbReference>
<evidence type="ECO:0000256" key="1">
    <source>
        <dbReference type="ARBA" id="ARBA00023157"/>
    </source>
</evidence>
<accession>A0A1I7YKN6</accession>
<keyword evidence="1" id="KW-1015">Disulfide bond</keyword>
<dbReference type="PROSITE" id="PS51910">
    <property type="entry name" value="GH18_2"/>
    <property type="match status" value="1"/>
</dbReference>
<dbReference type="PANTHER" id="PTHR11177:SF400">
    <property type="entry name" value="ENDOCHITINASE-RELATED"/>
    <property type="match status" value="1"/>
</dbReference>
<dbReference type="SUPFAM" id="SSF51445">
    <property type="entry name" value="(Trans)glycosidases"/>
    <property type="match status" value="1"/>
</dbReference>
<dbReference type="Proteomes" id="UP000095287">
    <property type="component" value="Unplaced"/>
</dbReference>
<feature type="domain" description="GH18" evidence="2">
    <location>
        <begin position="1"/>
        <end position="176"/>
    </location>
</feature>
<dbReference type="InterPro" id="IPR029070">
    <property type="entry name" value="Chitinase_insertion_sf"/>
</dbReference>
<dbReference type="Gene3D" id="3.10.50.10">
    <property type="match status" value="1"/>
</dbReference>
<evidence type="ECO:0000313" key="3">
    <source>
        <dbReference type="Proteomes" id="UP000095287"/>
    </source>
</evidence>
<name>A0A1I7YKN6_9BILA</name>
<organism evidence="3 4">
    <name type="scientific">Steinernema glaseri</name>
    <dbReference type="NCBI Taxonomy" id="37863"/>
    <lineage>
        <taxon>Eukaryota</taxon>
        <taxon>Metazoa</taxon>
        <taxon>Ecdysozoa</taxon>
        <taxon>Nematoda</taxon>
        <taxon>Chromadorea</taxon>
        <taxon>Rhabditida</taxon>
        <taxon>Tylenchina</taxon>
        <taxon>Panagrolaimomorpha</taxon>
        <taxon>Strongyloidoidea</taxon>
        <taxon>Steinernematidae</taxon>
        <taxon>Steinernema</taxon>
    </lineage>
</organism>
<dbReference type="GO" id="GO:0005576">
    <property type="term" value="C:extracellular region"/>
    <property type="evidence" value="ECO:0007669"/>
    <property type="project" value="TreeGrafter"/>
</dbReference>
<dbReference type="SUPFAM" id="SSF54556">
    <property type="entry name" value="Chitinase insertion domain"/>
    <property type="match status" value="1"/>
</dbReference>
<dbReference type="FunFam" id="3.10.50.10:FF:000001">
    <property type="entry name" value="Chitinase 3-like 1"/>
    <property type="match status" value="1"/>
</dbReference>
<dbReference type="SMART" id="SM00636">
    <property type="entry name" value="Glyco_18"/>
    <property type="match status" value="1"/>
</dbReference>
<dbReference type="GO" id="GO:0006032">
    <property type="term" value="P:chitin catabolic process"/>
    <property type="evidence" value="ECO:0007669"/>
    <property type="project" value="TreeGrafter"/>
</dbReference>
<dbReference type="GO" id="GO:0004568">
    <property type="term" value="F:chitinase activity"/>
    <property type="evidence" value="ECO:0007669"/>
    <property type="project" value="TreeGrafter"/>
</dbReference>
<dbReference type="WBParaSite" id="L893_g17279.t1">
    <property type="protein sequence ID" value="L893_g17279.t1"/>
    <property type="gene ID" value="L893_g17279"/>
</dbReference>
<keyword evidence="3" id="KW-1185">Reference proteome</keyword>
<evidence type="ECO:0000259" key="2">
    <source>
        <dbReference type="PROSITE" id="PS51910"/>
    </source>
</evidence>
<proteinExistence type="predicted"/>
<evidence type="ECO:0000313" key="4">
    <source>
        <dbReference type="WBParaSite" id="L893_g17279.t1"/>
    </source>
</evidence>